<keyword evidence="2" id="KW-1185">Reference proteome</keyword>
<protein>
    <submittedName>
        <fullName evidence="1">Uncharacterized protein</fullName>
    </submittedName>
</protein>
<evidence type="ECO:0000313" key="2">
    <source>
        <dbReference type="Proteomes" id="UP000221795"/>
    </source>
</evidence>
<organismHost>
    <name type="scientific">Bacillus subtilis</name>
    <dbReference type="NCBI Taxonomy" id="1423"/>
</organismHost>
<organism evidence="1 2">
    <name type="scientific">Bacillus phage vB_BsuM-Goe3</name>
    <dbReference type="NCBI Taxonomy" id="1933063"/>
    <lineage>
        <taxon>Viruses</taxon>
        <taxon>Duplodnaviria</taxon>
        <taxon>Heunggongvirae</taxon>
        <taxon>Uroviricota</taxon>
        <taxon>Caudoviricetes</taxon>
        <taxon>Herelleviridae</taxon>
        <taxon>Bastillevirinae</taxon>
        <taxon>Grisebachstrassevirus</taxon>
        <taxon>Grisebachstrassevirus goe3</taxon>
    </lineage>
</organism>
<reference evidence="1" key="1">
    <citation type="journal article" date="2017" name="Viruses">
        <title>Characterization of Bacillus subtilis Viruses vB_BsuM-Goe2 and vB_BsuM-Goe3.</title>
        <authorList>
            <person name="Willms I.M."/>
            <person name="Hoppert M."/>
            <person name="Hertel R."/>
        </authorList>
    </citation>
    <scope>NUCLEOTIDE SEQUENCE [LARGE SCALE GENOMIC DNA]</scope>
</reference>
<proteinExistence type="predicted"/>
<dbReference type="EMBL" id="KY368640">
    <property type="protein sequence ID" value="APZ82614.1"/>
    <property type="molecule type" value="Genomic_DNA"/>
</dbReference>
<accession>A0A217ER93</accession>
<dbReference type="Proteomes" id="UP000221795">
    <property type="component" value="Segment"/>
</dbReference>
<sequence length="307" mass="35061">MTKFKVKALVDIHRKGSEDKEPVALVGKEYEAIDDGKEFLFRGEDQVAVRMPWETTVGDDPLFSVVDGIQEHGSGGYIGEKMSGYIIIGSTEAGGVDYKSAKRVYVPRDSLQFRHANLTEREALTTIQDQLHEEGYTCVYITEIKELSYMIPRHERDEDNKLIASSAQKFTCKMDSNVSFFQRGYFFDEENPVAVIHDENDIVSFKHRGEDAPDFVFKTQNDRKKAENELWETMKHCGEFYFKRPAYDYDVPLHYEKLEGANDPHEAYMTEDDKVVVKLVDGTETVIGSSGKLDMGWKFLGGKSKDE</sequence>
<evidence type="ECO:0000313" key="1">
    <source>
        <dbReference type="EMBL" id="APZ82614.1"/>
    </source>
</evidence>
<gene>
    <name evidence="1" type="ORF">Goe3_c15300</name>
</gene>
<name>A0A217ER93_BPGO3</name>